<keyword evidence="2" id="KW-1185">Reference proteome</keyword>
<organism evidence="1 2">
    <name type="scientific">Alkaliphilus peptidifermentans DSM 18978</name>
    <dbReference type="NCBI Taxonomy" id="1120976"/>
    <lineage>
        <taxon>Bacteria</taxon>
        <taxon>Bacillati</taxon>
        <taxon>Bacillota</taxon>
        <taxon>Clostridia</taxon>
        <taxon>Peptostreptococcales</taxon>
        <taxon>Natronincolaceae</taxon>
        <taxon>Alkaliphilus</taxon>
    </lineage>
</organism>
<dbReference type="RefSeq" id="WP_278278173.1">
    <property type="nucleotide sequence ID" value="NZ_FMUS01000002.1"/>
</dbReference>
<evidence type="ECO:0000313" key="2">
    <source>
        <dbReference type="Proteomes" id="UP000198636"/>
    </source>
</evidence>
<proteinExistence type="predicted"/>
<reference evidence="1 2" key="1">
    <citation type="submission" date="2016-10" db="EMBL/GenBank/DDBJ databases">
        <authorList>
            <person name="de Groot N.N."/>
        </authorList>
    </citation>
    <scope>NUCLEOTIDE SEQUENCE [LARGE SCALE GENOMIC DNA]</scope>
    <source>
        <strain evidence="1 2">DSM 18978</strain>
    </source>
</reference>
<protein>
    <submittedName>
        <fullName evidence="1">Uncharacterized protein</fullName>
    </submittedName>
</protein>
<dbReference type="AlphaFoldDB" id="A0A1G5BE70"/>
<evidence type="ECO:0000313" key="1">
    <source>
        <dbReference type="EMBL" id="SCX88428.1"/>
    </source>
</evidence>
<accession>A0A1G5BE70</accession>
<gene>
    <name evidence="1" type="ORF">SAMN03080606_00387</name>
</gene>
<dbReference type="EMBL" id="FMUS01000002">
    <property type="protein sequence ID" value="SCX88428.1"/>
    <property type="molecule type" value="Genomic_DNA"/>
</dbReference>
<name>A0A1G5BE70_9FIRM</name>
<dbReference type="Proteomes" id="UP000198636">
    <property type="component" value="Unassembled WGS sequence"/>
</dbReference>
<sequence>MSSEKIKSNGDEKIEVKHEWAGEKEFQVMLEELIIKRILKEEVN</sequence>
<dbReference type="STRING" id="1120976.SAMN03080606_00387"/>